<dbReference type="RefSeq" id="WP_092455355.1">
    <property type="nucleotide sequence ID" value="NZ_FOJI01000012.1"/>
</dbReference>
<dbReference type="STRING" id="99656.SAMN05421659_11227"/>
<accession>A0A1I0R729</accession>
<evidence type="ECO:0000313" key="2">
    <source>
        <dbReference type="Proteomes" id="UP000199701"/>
    </source>
</evidence>
<protein>
    <submittedName>
        <fullName evidence="1">Uncharacterized protein</fullName>
    </submittedName>
</protein>
<dbReference type="Proteomes" id="UP000199701">
    <property type="component" value="Unassembled WGS sequence"/>
</dbReference>
<proteinExistence type="predicted"/>
<dbReference type="PROSITE" id="PS51257">
    <property type="entry name" value="PROKAR_LIPOPROTEIN"/>
    <property type="match status" value="1"/>
</dbReference>
<gene>
    <name evidence="1" type="ORF">SAMN05421659_11227</name>
</gene>
<evidence type="ECO:0000313" key="1">
    <source>
        <dbReference type="EMBL" id="SEW35868.1"/>
    </source>
</evidence>
<name>A0A1I0R729_9FIRM</name>
<keyword evidence="2" id="KW-1185">Reference proteome</keyword>
<dbReference type="AlphaFoldDB" id="A0A1I0R729"/>
<reference evidence="1 2" key="1">
    <citation type="submission" date="2016-10" db="EMBL/GenBank/DDBJ databases">
        <authorList>
            <person name="de Groot N.N."/>
        </authorList>
    </citation>
    <scope>NUCLEOTIDE SEQUENCE [LARGE SCALE GENOMIC DNA]</scope>
    <source>
        <strain evidence="1 2">DSM 9179</strain>
    </source>
</reference>
<organism evidence="1 2">
    <name type="scientific">[Clostridium] fimetarium</name>
    <dbReference type="NCBI Taxonomy" id="99656"/>
    <lineage>
        <taxon>Bacteria</taxon>
        <taxon>Bacillati</taxon>
        <taxon>Bacillota</taxon>
        <taxon>Clostridia</taxon>
        <taxon>Lachnospirales</taxon>
        <taxon>Lachnospiraceae</taxon>
    </lineage>
</organism>
<sequence>MKKTIGLRRILLISSIMLLLTAFLTACDRYIGESEKKPVIYLYPTTEQQVKVQLNYDGKLTCTYPQYNDGWDVIAHPDGTLTNIVDNREYSYLYWEGITNTELDMSTGFVVKGADTEKFLQEKLEYMGLIPKEYNEFIVYWLPILQENAYNFITFAGNDYEDLAQLKITPEPDSILRVMMVYKPLDKPIQVEEQELKPFTRVGFTVVEWGGTQARGAMK</sequence>
<dbReference type="OrthoDB" id="9799897at2"/>
<dbReference type="EMBL" id="FOJI01000012">
    <property type="protein sequence ID" value="SEW35868.1"/>
    <property type="molecule type" value="Genomic_DNA"/>
</dbReference>